<dbReference type="AlphaFoldDB" id="A0A9E7FQ50"/>
<evidence type="ECO:0000313" key="1">
    <source>
        <dbReference type="EMBL" id="URD99157.1"/>
    </source>
</evidence>
<dbReference type="EMBL" id="CP097506">
    <property type="protein sequence ID" value="URD99154.1"/>
    <property type="molecule type" value="Genomic_DNA"/>
</dbReference>
<name>A0A9E7FQ50_9LILI</name>
<sequence length="152" mass="17547">MEAHFQRTVTLIISHRYSPILTIQNTRFGRLLSHRDVVFDGIEECLPEKKEATGKDDAIGKSDLKQARCGLITSFHASLVCDPNGVLRRRRRRQRRQWWWRKKERLIASLFSVSLPLLEKMTASFSSKLSADLEARRGLQMGNIKILGRVDD</sequence>
<reference evidence="1" key="1">
    <citation type="submission" date="2022-05" db="EMBL/GenBank/DDBJ databases">
        <title>The Musa troglodytarum L. genome provides insights into the mechanism of non-climacteric behaviour and enrichment of carotenoids.</title>
        <authorList>
            <person name="Wang J."/>
        </authorList>
    </citation>
    <scope>NUCLEOTIDE SEQUENCE</scope>
    <source>
        <tissue evidence="1">Leaf</tissue>
    </source>
</reference>
<proteinExistence type="predicted"/>
<accession>A0A9E7FQ50</accession>
<evidence type="ECO:0000313" key="2">
    <source>
        <dbReference type="Proteomes" id="UP001055439"/>
    </source>
</evidence>
<protein>
    <submittedName>
        <fullName evidence="1">Uncharacterized protein</fullName>
    </submittedName>
</protein>
<dbReference type="EMBL" id="CP097506">
    <property type="protein sequence ID" value="URD99155.1"/>
    <property type="molecule type" value="Genomic_DNA"/>
</dbReference>
<dbReference type="EMBL" id="CP097506">
    <property type="protein sequence ID" value="URD99157.1"/>
    <property type="molecule type" value="Genomic_DNA"/>
</dbReference>
<gene>
    <name evidence="1" type="ORF">MUK42_25628</name>
</gene>
<keyword evidence="2" id="KW-1185">Reference proteome</keyword>
<dbReference type="Proteomes" id="UP001055439">
    <property type="component" value="Chromosome 4"/>
</dbReference>
<organism evidence="1 2">
    <name type="scientific">Musa troglodytarum</name>
    <name type="common">fe'i banana</name>
    <dbReference type="NCBI Taxonomy" id="320322"/>
    <lineage>
        <taxon>Eukaryota</taxon>
        <taxon>Viridiplantae</taxon>
        <taxon>Streptophyta</taxon>
        <taxon>Embryophyta</taxon>
        <taxon>Tracheophyta</taxon>
        <taxon>Spermatophyta</taxon>
        <taxon>Magnoliopsida</taxon>
        <taxon>Liliopsida</taxon>
        <taxon>Zingiberales</taxon>
        <taxon>Musaceae</taxon>
        <taxon>Musa</taxon>
    </lineage>
</organism>